<comment type="function">
    <text evidence="1">Plays an important role in bacterial chemotaxis signal transduction pathway by accelerating the dephosphorylation of phosphorylated CheY (CheY-P).</text>
</comment>
<dbReference type="GO" id="GO:0005737">
    <property type="term" value="C:cytoplasm"/>
    <property type="evidence" value="ECO:0007669"/>
    <property type="project" value="UniProtKB-SubCell"/>
</dbReference>
<protein>
    <recommendedName>
        <fullName evidence="1">Protein phosphatase CheZ</fullName>
        <ecNumber evidence="1">3.1.3.-</ecNumber>
    </recommendedName>
    <alternativeName>
        <fullName evidence="1">Chemotaxis protein CheZ</fullName>
    </alternativeName>
</protein>
<keyword evidence="4" id="KW-1185">Reference proteome</keyword>
<keyword evidence="1" id="KW-0145">Chemotaxis</keyword>
<dbReference type="GO" id="GO:0006935">
    <property type="term" value="P:chemotaxis"/>
    <property type="evidence" value="ECO:0007669"/>
    <property type="project" value="UniProtKB-KW"/>
</dbReference>
<dbReference type="PIRSF" id="PIRSF002884">
    <property type="entry name" value="CheZ"/>
    <property type="match status" value="1"/>
</dbReference>
<dbReference type="GO" id="GO:0097588">
    <property type="term" value="P:archaeal or bacterial-type flagellum-dependent cell motility"/>
    <property type="evidence" value="ECO:0007669"/>
    <property type="project" value="UniProtKB-KW"/>
</dbReference>
<dbReference type="EMBL" id="QQAH01000024">
    <property type="protein sequence ID" value="RDD79860.1"/>
    <property type="molecule type" value="Genomic_DNA"/>
</dbReference>
<dbReference type="GO" id="GO:0004721">
    <property type="term" value="F:phosphoprotein phosphatase activity"/>
    <property type="evidence" value="ECO:0007669"/>
    <property type="project" value="UniProtKB-KW"/>
</dbReference>
<dbReference type="SUPFAM" id="SSF75708">
    <property type="entry name" value="Chemotaxis phosphatase CheZ"/>
    <property type="match status" value="1"/>
</dbReference>
<dbReference type="GO" id="GO:0050920">
    <property type="term" value="P:regulation of chemotaxis"/>
    <property type="evidence" value="ECO:0007669"/>
    <property type="project" value="InterPro"/>
</dbReference>
<dbReference type="OrthoDB" id="9773007at2"/>
<dbReference type="Gene3D" id="1.10.287.500">
    <property type="entry name" value="Helix hairpin bin"/>
    <property type="match status" value="1"/>
</dbReference>
<comment type="similarity">
    <text evidence="1">Belongs to the CheZ family.</text>
</comment>
<sequence>MPVLGGNGLAGAGLSGGSLPPELQQLLHSADGAAFEQALDTLVREREQHLFRALGLLARDLHVAVQRLGGELAQEGVPDSVADARKHLHDVLEMSAQAAHRSLDFTERMRPQADTLERHADAVLAESHSSEAATVLARQAREFAGSCRGGLADMVLAQSWQDLSGQRIKKVATFIGSVESSLLELVRLTGALAGGEAPVAAAKVSNQDEVDRLLSEFGF</sequence>
<comment type="subcellular location">
    <subcellularLocation>
        <location evidence="1">Cytoplasm</location>
    </subcellularLocation>
</comment>
<dbReference type="Proteomes" id="UP000253782">
    <property type="component" value="Unassembled WGS sequence"/>
</dbReference>
<evidence type="ECO:0000256" key="2">
    <source>
        <dbReference type="PIRSR" id="PIRSR002884-1"/>
    </source>
</evidence>
<evidence type="ECO:0000313" key="3">
    <source>
        <dbReference type="EMBL" id="RDD79860.1"/>
    </source>
</evidence>
<keyword evidence="1" id="KW-0904">Protein phosphatase</keyword>
<reference evidence="3 4" key="1">
    <citation type="submission" date="2018-07" db="EMBL/GenBank/DDBJ databases">
        <title>Dyella tabacisoli L4-6T, whole genome shotgun sequence.</title>
        <authorList>
            <person name="Zhou X.-K."/>
            <person name="Li W.-J."/>
            <person name="Duan Y.-Q."/>
        </authorList>
    </citation>
    <scope>NUCLEOTIDE SEQUENCE [LARGE SCALE GENOMIC DNA]</scope>
    <source>
        <strain evidence="3 4">L4-6</strain>
    </source>
</reference>
<dbReference type="Pfam" id="PF04344">
    <property type="entry name" value="CheZ"/>
    <property type="match status" value="1"/>
</dbReference>
<evidence type="ECO:0000256" key="1">
    <source>
        <dbReference type="PIRNR" id="PIRNR002884"/>
    </source>
</evidence>
<evidence type="ECO:0000313" key="4">
    <source>
        <dbReference type="Proteomes" id="UP000253782"/>
    </source>
</evidence>
<dbReference type="AlphaFoldDB" id="A0A369UJV0"/>
<gene>
    <name evidence="3" type="ORF">DVJ77_20520</name>
</gene>
<feature type="site" description="Enhances dephosphorylation of CheY-P" evidence="2">
    <location>
        <position position="166"/>
    </location>
</feature>
<dbReference type="InterPro" id="IPR007439">
    <property type="entry name" value="Chemotax_Pase_CheZ"/>
</dbReference>
<dbReference type="EC" id="3.1.3.-" evidence="1"/>
<name>A0A369UJV0_9GAMM</name>
<organism evidence="3 4">
    <name type="scientific">Dyella tabacisoli</name>
    <dbReference type="NCBI Taxonomy" id="2282381"/>
    <lineage>
        <taxon>Bacteria</taxon>
        <taxon>Pseudomonadati</taxon>
        <taxon>Pseudomonadota</taxon>
        <taxon>Gammaproteobacteria</taxon>
        <taxon>Lysobacterales</taxon>
        <taxon>Rhodanobacteraceae</taxon>
        <taxon>Dyella</taxon>
    </lineage>
</organism>
<comment type="subunit">
    <text evidence="1">Homodimer.</text>
</comment>
<keyword evidence="1" id="KW-0963">Cytoplasm</keyword>
<accession>A0A369UJV0</accession>
<comment type="caution">
    <text evidence="3">The sequence shown here is derived from an EMBL/GenBank/DDBJ whole genome shotgun (WGS) entry which is preliminary data.</text>
</comment>
<keyword evidence="1" id="KW-0283">Flagellar rotation</keyword>
<proteinExistence type="inferred from homology"/>
<dbReference type="GO" id="GO:0009288">
    <property type="term" value="C:bacterial-type flagellum"/>
    <property type="evidence" value="ECO:0007669"/>
    <property type="project" value="InterPro"/>
</dbReference>
<keyword evidence="1" id="KW-0378">Hydrolase</keyword>